<proteinExistence type="predicted"/>
<protein>
    <submittedName>
        <fullName evidence="2">SRPBCC family protein</fullName>
    </submittedName>
</protein>
<dbReference type="InterPro" id="IPR023393">
    <property type="entry name" value="START-like_dom_sf"/>
</dbReference>
<reference evidence="3" key="1">
    <citation type="journal article" date="2019" name="Int. J. Syst. Evol. Microbiol.">
        <title>The Global Catalogue of Microorganisms (GCM) 10K type strain sequencing project: providing services to taxonomists for standard genome sequencing and annotation.</title>
        <authorList>
            <consortium name="The Broad Institute Genomics Platform"/>
            <consortium name="The Broad Institute Genome Sequencing Center for Infectious Disease"/>
            <person name="Wu L."/>
            <person name="Ma J."/>
        </authorList>
    </citation>
    <scope>NUCLEOTIDE SEQUENCE [LARGE SCALE GENOMIC DNA]</scope>
    <source>
        <strain evidence="3">CCUG 43114</strain>
    </source>
</reference>
<keyword evidence="3" id="KW-1185">Reference proteome</keyword>
<name>A0ABW0GNS1_9MICO</name>
<dbReference type="Gene3D" id="3.30.530.20">
    <property type="match status" value="1"/>
</dbReference>
<accession>A0ABW0GNS1</accession>
<dbReference type="InterPro" id="IPR005031">
    <property type="entry name" value="COQ10_START"/>
</dbReference>
<gene>
    <name evidence="2" type="ORF">ACFPJ6_12485</name>
</gene>
<dbReference type="Pfam" id="PF03364">
    <property type="entry name" value="Polyketide_cyc"/>
    <property type="match status" value="1"/>
</dbReference>
<organism evidence="2 3">
    <name type="scientific">Aquipuribacter nitratireducens</name>
    <dbReference type="NCBI Taxonomy" id="650104"/>
    <lineage>
        <taxon>Bacteria</taxon>
        <taxon>Bacillati</taxon>
        <taxon>Actinomycetota</taxon>
        <taxon>Actinomycetes</taxon>
        <taxon>Micrococcales</taxon>
        <taxon>Intrasporangiaceae</taxon>
        <taxon>Aquipuribacter</taxon>
    </lineage>
</organism>
<evidence type="ECO:0000313" key="3">
    <source>
        <dbReference type="Proteomes" id="UP001596122"/>
    </source>
</evidence>
<dbReference type="Proteomes" id="UP001596122">
    <property type="component" value="Unassembled WGS sequence"/>
</dbReference>
<evidence type="ECO:0000259" key="1">
    <source>
        <dbReference type="Pfam" id="PF03364"/>
    </source>
</evidence>
<dbReference type="InterPro" id="IPR047137">
    <property type="entry name" value="ORF3"/>
</dbReference>
<sequence length="156" mass="17317">MDTITRSIEVDVPLQVAYDQWTQFEDFPQFMGAVESIQQLSDTRTHWETKIAGVSRDFDAEILVQEPDQGVSWRSVDGPTHAGRVTFSPLTDNRTEVTLAMDWEPEGAVEKAGDALGLVEGQVKKDLESFKRFIEERGTATGAWRGEVQSGSTGPL</sequence>
<dbReference type="EMBL" id="JBHSLD010000009">
    <property type="protein sequence ID" value="MFC5381608.1"/>
    <property type="molecule type" value="Genomic_DNA"/>
</dbReference>
<feature type="domain" description="Coenzyme Q-binding protein COQ10 START" evidence="1">
    <location>
        <begin position="10"/>
        <end position="128"/>
    </location>
</feature>
<comment type="caution">
    <text evidence="2">The sequence shown here is derived from an EMBL/GenBank/DDBJ whole genome shotgun (WGS) entry which is preliminary data.</text>
</comment>
<dbReference type="RefSeq" id="WP_340269536.1">
    <property type="nucleotide sequence ID" value="NZ_JBBEOG010000004.1"/>
</dbReference>
<dbReference type="PANTHER" id="PTHR33824:SF7">
    <property type="entry name" value="POLYKETIDE CYCLASE_DEHYDRASE AND LIPID TRANSPORT SUPERFAMILY PROTEIN"/>
    <property type="match status" value="1"/>
</dbReference>
<dbReference type="SUPFAM" id="SSF55961">
    <property type="entry name" value="Bet v1-like"/>
    <property type="match status" value="1"/>
</dbReference>
<evidence type="ECO:0000313" key="2">
    <source>
        <dbReference type="EMBL" id="MFC5381608.1"/>
    </source>
</evidence>
<dbReference type="CDD" id="cd07817">
    <property type="entry name" value="SRPBCC_8"/>
    <property type="match status" value="1"/>
</dbReference>
<dbReference type="PANTHER" id="PTHR33824">
    <property type="entry name" value="POLYKETIDE CYCLASE/DEHYDRASE AND LIPID TRANSPORT SUPERFAMILY PROTEIN"/>
    <property type="match status" value="1"/>
</dbReference>